<evidence type="ECO:0000256" key="1">
    <source>
        <dbReference type="SAM" id="MobiDB-lite"/>
    </source>
</evidence>
<accession>A0A7F8RET4</accession>
<dbReference type="KEGG" id="lww:115943362"/>
<feature type="non-terminal residue" evidence="3">
    <location>
        <position position="218"/>
    </location>
</feature>
<keyword evidence="2" id="KW-1185">Reference proteome</keyword>
<sequence>MALEGPGEGTARKRGLPRDSSFQNGEKLVMPPVYVFCGSPGTGLLRDLSLALRLLGPPVYGQTALPRVVVSLGRRLPPAGPKYLWVTFSFFWKTRGEQSRPTPFAYGGQVISDGFRVCSSGGKGSVELYTRENAMTWEATFSPPGKHALLSSTPPSFFMTPPANTVMPSNAYYPIIINLTETRKNFQSPGTVLNHLRNVSLKLPKKPLSEETALNLTQ</sequence>
<dbReference type="Proteomes" id="UP000245341">
    <property type="component" value="Unplaced"/>
</dbReference>
<organism evidence="2 3">
    <name type="scientific">Leptonychotes weddellii</name>
    <name type="common">Weddell seal</name>
    <name type="synonym">Otaria weddellii</name>
    <dbReference type="NCBI Taxonomy" id="9713"/>
    <lineage>
        <taxon>Eukaryota</taxon>
        <taxon>Metazoa</taxon>
        <taxon>Chordata</taxon>
        <taxon>Craniata</taxon>
        <taxon>Vertebrata</taxon>
        <taxon>Euteleostomi</taxon>
        <taxon>Mammalia</taxon>
        <taxon>Eutheria</taxon>
        <taxon>Laurasiatheria</taxon>
        <taxon>Carnivora</taxon>
        <taxon>Caniformia</taxon>
        <taxon>Pinnipedia</taxon>
        <taxon>Phocidae</taxon>
        <taxon>Monachinae</taxon>
        <taxon>Lobodontini</taxon>
        <taxon>Leptonychotes</taxon>
    </lineage>
</organism>
<reference evidence="3" key="1">
    <citation type="submission" date="2025-08" db="UniProtKB">
        <authorList>
            <consortium name="RefSeq"/>
        </authorList>
    </citation>
    <scope>IDENTIFICATION</scope>
    <source>
        <tissue evidence="3">Liver</tissue>
    </source>
</reference>
<dbReference type="OrthoDB" id="347083at2759"/>
<dbReference type="AlphaFoldDB" id="A0A7F8RET4"/>
<proteinExistence type="predicted"/>
<dbReference type="RefSeq" id="XP_030891706.1">
    <property type="nucleotide sequence ID" value="XM_031035846.1"/>
</dbReference>
<name>A0A7F8RET4_LEPWE</name>
<dbReference type="GeneID" id="115943362"/>
<evidence type="ECO:0000313" key="3">
    <source>
        <dbReference type="RefSeq" id="XP_030891706.1"/>
    </source>
</evidence>
<protein>
    <submittedName>
        <fullName evidence="3">Adhesion G-protein coupled receptor D1-like</fullName>
    </submittedName>
</protein>
<feature type="region of interest" description="Disordered" evidence="1">
    <location>
        <begin position="1"/>
        <end position="24"/>
    </location>
</feature>
<evidence type="ECO:0000313" key="2">
    <source>
        <dbReference type="Proteomes" id="UP000245341"/>
    </source>
</evidence>
<gene>
    <name evidence="3" type="primary">LOC115943362</name>
</gene>